<dbReference type="InterPro" id="IPR006195">
    <property type="entry name" value="aa-tRNA-synth_II"/>
</dbReference>
<proteinExistence type="inferred from homology"/>
<dbReference type="Gene3D" id="3.30.930.10">
    <property type="entry name" value="Bira Bifunctional Protein, Domain 2"/>
    <property type="match status" value="1"/>
</dbReference>
<feature type="transmembrane region" description="Helical" evidence="18">
    <location>
        <begin position="173"/>
        <end position="191"/>
    </location>
</feature>
<dbReference type="Pfam" id="PF01336">
    <property type="entry name" value="tRNA_anti-codon"/>
    <property type="match status" value="1"/>
</dbReference>
<dbReference type="NCBIfam" id="NF003483">
    <property type="entry name" value="PRK05159.1"/>
    <property type="match status" value="1"/>
</dbReference>
<dbReference type="InterPro" id="IPR004523">
    <property type="entry name" value="Asp-tRNA_synthase_2"/>
</dbReference>
<keyword evidence="13 18" id="KW-0472">Membrane</keyword>
<evidence type="ECO:0000256" key="2">
    <source>
        <dbReference type="ARBA" id="ARBA00004496"/>
    </source>
</evidence>
<dbReference type="GO" id="GO:0017101">
    <property type="term" value="C:aminoacyl-tRNA synthetase multienzyme complex"/>
    <property type="evidence" value="ECO:0007669"/>
    <property type="project" value="TreeGrafter"/>
</dbReference>
<dbReference type="Pfam" id="PF00909">
    <property type="entry name" value="Ammonium_transp"/>
    <property type="match status" value="1"/>
</dbReference>
<evidence type="ECO:0000256" key="16">
    <source>
        <dbReference type="ARBA" id="ARBA00047904"/>
    </source>
</evidence>
<evidence type="ECO:0000259" key="19">
    <source>
        <dbReference type="PROSITE" id="PS50862"/>
    </source>
</evidence>
<dbReference type="GO" id="GO:0005829">
    <property type="term" value="C:cytosol"/>
    <property type="evidence" value="ECO:0007669"/>
    <property type="project" value="TreeGrafter"/>
</dbReference>
<evidence type="ECO:0000256" key="14">
    <source>
        <dbReference type="ARBA" id="ARBA00023146"/>
    </source>
</evidence>
<keyword evidence="21" id="KW-1185">Reference proteome</keyword>
<feature type="transmembrane region" description="Helical" evidence="18">
    <location>
        <begin position="12"/>
        <end position="31"/>
    </location>
</feature>
<sequence length="1002" mass="111822">MGNPLQRRQFSVLAFVFQTIFTVLLGLFGRYDRSILPNSELNAEKSDSVDRDYPLFQDVHVMVVVGFGFLVAFVKRYGFSAISVNLLLSAFVMQYVILLRGFLSREFVTTGFFRISVNELILADLSCVSVLVSMGVLLGKLTPVQFLILAFFESSFAVVMEHILFAFLNVNDAGRSLIVHCFGAYFGLAVAKVCQTKHVMVHEENMQHSELFSMIGTLFLWIFFPSFNAATQMSDDARHRAIINTYLSIASCATTTFLASSLSDHLGRFNILHIQSSTLAGGVAIGSVANIVLFPHHAIIIGTLAALVSVAGHVFISPSILERRLSLYDTTGVHNLHGLPGLLAGVCSVFFVFFYDPVDLGSVIPQSHISLNATALHDPTFESSMSPQTVQALNQLAGIGVTLTFALVGGFISGWIMNSSSLNQMRTQPSYEDTNYYMHAEFSLFGKLHNACNEEEFMGSTKGTSKSLKQKTMEHQNPEEPQKLSKKEQNKLERKLKKAQQKLEVEGTIGGNAEAEESTEKAEVDVSEGKYGAYGVIQSTEKKDIKFVQIGEISEKLDGQQIWVRGRLHNSRSKGKSCFVVVRQQISTIQGTLFVGESVSKDFVKYVSKINLESIIDVCGVVKAMGDQRVQGCTQGDVELQIQQVWVVSASEERLPLQIEDASRPESDSTGLSVVNLDTKLDNRVLDLRTQTNQAIFKIQDGVCEIFRNALKKRGFLEYQSPHIIEAASEGGANVFEVTYFKQSAYLAQSPQLYKQMAIAGDFPRVYTIGPVFRAEDSNTHRHMTEFVGLDLEMAFNFHYHEVLQTIAGLMTEIFKFLQQNFQKEIETVAKQYPSEPFIFTEEPVILKYAEGVALLRANGIEQGDEEDLSTPNEKALGRFVREKYKTDFYVLDKFPLAVRPFYTMPDPNDERYSNSYDMFMRGEEILSGAQRVHDPKLLTERAKVHGIDLEKIRAYIDAFKYGCSPHAGGGIGLERVTMLFLGLGNIRLASMFPRDPKRLTP</sequence>
<feature type="transmembrane region" description="Helical" evidence="18">
    <location>
        <begin position="298"/>
        <end position="316"/>
    </location>
</feature>
<dbReference type="CDD" id="cd04320">
    <property type="entry name" value="AspRS_cyto_N"/>
    <property type="match status" value="1"/>
</dbReference>
<reference evidence="20" key="1">
    <citation type="submission" date="2022-01" db="EMBL/GenBank/DDBJ databases">
        <title>Genome Sequence Resource for Two Populations of Ditylenchus destructor, the Migratory Endoparasitic Phytonematode.</title>
        <authorList>
            <person name="Zhang H."/>
            <person name="Lin R."/>
            <person name="Xie B."/>
        </authorList>
    </citation>
    <scope>NUCLEOTIDE SEQUENCE</scope>
    <source>
        <strain evidence="20">BazhouSP</strain>
    </source>
</reference>
<evidence type="ECO:0000256" key="11">
    <source>
        <dbReference type="ARBA" id="ARBA00022917"/>
    </source>
</evidence>
<dbReference type="InterPro" id="IPR004364">
    <property type="entry name" value="Aa-tRNA-synt_II"/>
</dbReference>
<evidence type="ECO:0000256" key="3">
    <source>
        <dbReference type="ARBA" id="ARBA00005312"/>
    </source>
</evidence>
<gene>
    <name evidence="20" type="ORF">DdX_08260</name>
</gene>
<keyword evidence="11" id="KW-0648">Protein biosynthesis</keyword>
<evidence type="ECO:0000256" key="12">
    <source>
        <dbReference type="ARBA" id="ARBA00022989"/>
    </source>
</evidence>
<protein>
    <recommendedName>
        <fullName evidence="5">Aspartate--tRNA ligase, cytoplasmic</fullName>
        <ecNumber evidence="4">6.1.1.12</ecNumber>
    </recommendedName>
    <alternativeName>
        <fullName evidence="15">Aspartyl-tRNA synthetase</fullName>
    </alternativeName>
</protein>
<dbReference type="GO" id="GO:0003723">
    <property type="term" value="F:RNA binding"/>
    <property type="evidence" value="ECO:0007669"/>
    <property type="project" value="TreeGrafter"/>
</dbReference>
<dbReference type="InterPro" id="IPR029020">
    <property type="entry name" value="Ammonium/urea_transptr"/>
</dbReference>
<dbReference type="Gene3D" id="1.10.3430.10">
    <property type="entry name" value="Ammonium transporter AmtB like domains"/>
    <property type="match status" value="1"/>
</dbReference>
<dbReference type="EC" id="6.1.1.12" evidence="4"/>
<feature type="transmembrane region" description="Helical" evidence="18">
    <location>
        <begin position="336"/>
        <end position="355"/>
    </location>
</feature>
<keyword evidence="14 20" id="KW-0030">Aminoacyl-tRNA synthetase</keyword>
<evidence type="ECO:0000313" key="20">
    <source>
        <dbReference type="EMBL" id="KAI1714984.1"/>
    </source>
</evidence>
<accession>A0AAD4R144</accession>
<evidence type="ECO:0000256" key="18">
    <source>
        <dbReference type="SAM" id="Phobius"/>
    </source>
</evidence>
<dbReference type="GO" id="GO:0005886">
    <property type="term" value="C:plasma membrane"/>
    <property type="evidence" value="ECO:0007669"/>
    <property type="project" value="InterPro"/>
</dbReference>
<dbReference type="SUPFAM" id="SSF50249">
    <property type="entry name" value="Nucleic acid-binding proteins"/>
    <property type="match status" value="1"/>
</dbReference>
<feature type="transmembrane region" description="Helical" evidence="18">
    <location>
        <begin position="241"/>
        <end position="259"/>
    </location>
</feature>
<dbReference type="GO" id="GO:0005524">
    <property type="term" value="F:ATP binding"/>
    <property type="evidence" value="ECO:0007669"/>
    <property type="project" value="UniProtKB-KW"/>
</dbReference>
<dbReference type="InterPro" id="IPR024041">
    <property type="entry name" value="NH4_transpt_AmtB-like_dom"/>
</dbReference>
<feature type="transmembrane region" description="Helical" evidence="18">
    <location>
        <begin position="146"/>
        <end position="167"/>
    </location>
</feature>
<comment type="similarity">
    <text evidence="3">Belongs to the class-II aminoacyl-tRNA synthetase family. Type 2 subfamily.</text>
</comment>
<dbReference type="PROSITE" id="PS50862">
    <property type="entry name" value="AA_TRNA_LIGASE_II"/>
    <property type="match status" value="1"/>
</dbReference>
<evidence type="ECO:0000313" key="21">
    <source>
        <dbReference type="Proteomes" id="UP001201812"/>
    </source>
</evidence>
<feature type="region of interest" description="Disordered" evidence="17">
    <location>
        <begin position="458"/>
        <end position="491"/>
    </location>
</feature>
<evidence type="ECO:0000256" key="4">
    <source>
        <dbReference type="ARBA" id="ARBA00012841"/>
    </source>
</evidence>
<feature type="transmembrane region" description="Helical" evidence="18">
    <location>
        <begin position="396"/>
        <end position="417"/>
    </location>
</feature>
<evidence type="ECO:0000256" key="5">
    <source>
        <dbReference type="ARBA" id="ARBA00018853"/>
    </source>
</evidence>
<evidence type="ECO:0000256" key="13">
    <source>
        <dbReference type="ARBA" id="ARBA00023136"/>
    </source>
</evidence>
<comment type="caution">
    <text evidence="20">The sequence shown here is derived from an EMBL/GenBank/DDBJ whole genome shotgun (WGS) entry which is preliminary data.</text>
</comment>
<evidence type="ECO:0000256" key="8">
    <source>
        <dbReference type="ARBA" id="ARBA00022692"/>
    </source>
</evidence>
<dbReference type="GO" id="GO:0004815">
    <property type="term" value="F:aspartate-tRNA ligase activity"/>
    <property type="evidence" value="ECO:0007669"/>
    <property type="project" value="UniProtKB-EC"/>
</dbReference>
<evidence type="ECO:0000256" key="6">
    <source>
        <dbReference type="ARBA" id="ARBA00022490"/>
    </source>
</evidence>
<feature type="compositionally biased region" description="Basic and acidic residues" evidence="17">
    <location>
        <begin position="471"/>
        <end position="491"/>
    </location>
</feature>
<keyword evidence="7" id="KW-0436">Ligase</keyword>
<organism evidence="20 21">
    <name type="scientific">Ditylenchus destructor</name>
    <dbReference type="NCBI Taxonomy" id="166010"/>
    <lineage>
        <taxon>Eukaryota</taxon>
        <taxon>Metazoa</taxon>
        <taxon>Ecdysozoa</taxon>
        <taxon>Nematoda</taxon>
        <taxon>Chromadorea</taxon>
        <taxon>Rhabditida</taxon>
        <taxon>Tylenchina</taxon>
        <taxon>Tylenchomorpha</taxon>
        <taxon>Sphaerularioidea</taxon>
        <taxon>Anguinidae</taxon>
        <taxon>Anguininae</taxon>
        <taxon>Ditylenchus</taxon>
    </lineage>
</organism>
<dbReference type="GO" id="GO:0006422">
    <property type="term" value="P:aspartyl-tRNA aminoacylation"/>
    <property type="evidence" value="ECO:0007669"/>
    <property type="project" value="InterPro"/>
</dbReference>
<dbReference type="PANTHER" id="PTHR43450">
    <property type="entry name" value="ASPARTYL-TRNA SYNTHETASE"/>
    <property type="match status" value="1"/>
</dbReference>
<keyword evidence="9" id="KW-0547">Nucleotide-binding</keyword>
<dbReference type="NCBIfam" id="TIGR00458">
    <property type="entry name" value="aspS_nondisc"/>
    <property type="match status" value="1"/>
</dbReference>
<dbReference type="GO" id="GO:0008519">
    <property type="term" value="F:ammonium channel activity"/>
    <property type="evidence" value="ECO:0007669"/>
    <property type="project" value="InterPro"/>
</dbReference>
<name>A0AAD4R144_9BILA</name>
<dbReference type="InterPro" id="IPR012340">
    <property type="entry name" value="NA-bd_OB-fold"/>
</dbReference>
<feature type="transmembrane region" description="Helical" evidence="18">
    <location>
        <begin position="55"/>
        <end position="74"/>
    </location>
</feature>
<dbReference type="PRINTS" id="PR00342">
    <property type="entry name" value="RHESUSRHD"/>
</dbReference>
<keyword evidence="12 18" id="KW-1133">Transmembrane helix</keyword>
<evidence type="ECO:0000256" key="15">
    <source>
        <dbReference type="ARBA" id="ARBA00033155"/>
    </source>
</evidence>
<dbReference type="CDD" id="cd00776">
    <property type="entry name" value="AsxRS_core"/>
    <property type="match status" value="1"/>
</dbReference>
<feature type="transmembrane region" description="Helical" evidence="18">
    <location>
        <begin position="271"/>
        <end position="292"/>
    </location>
</feature>
<feature type="domain" description="Aminoacyl-transfer RNA synthetases class-II family profile" evidence="19">
    <location>
        <begin position="697"/>
        <end position="1002"/>
    </location>
</feature>
<dbReference type="FunFam" id="3.30.930.10:FF:000013">
    <property type="entry name" value="Aspartate--tRNA ligase, cytoplasmic"/>
    <property type="match status" value="1"/>
</dbReference>
<dbReference type="HAMAP" id="MF_02075">
    <property type="entry name" value="Asp_tRNA_synth_type2"/>
    <property type="match status" value="1"/>
</dbReference>
<feature type="transmembrane region" description="Helical" evidence="18">
    <location>
        <begin position="211"/>
        <end position="229"/>
    </location>
</feature>
<dbReference type="AlphaFoldDB" id="A0AAD4R144"/>
<dbReference type="InterPro" id="IPR045864">
    <property type="entry name" value="aa-tRNA-synth_II/BPL/LPL"/>
</dbReference>
<keyword evidence="8 18" id="KW-0812">Transmembrane</keyword>
<dbReference type="EMBL" id="JAKKPZ010000012">
    <property type="protein sequence ID" value="KAI1714984.1"/>
    <property type="molecule type" value="Genomic_DNA"/>
</dbReference>
<evidence type="ECO:0000256" key="1">
    <source>
        <dbReference type="ARBA" id="ARBA00004141"/>
    </source>
</evidence>
<dbReference type="InterPro" id="IPR004365">
    <property type="entry name" value="NA-bd_OB_tRNA"/>
</dbReference>
<keyword evidence="6" id="KW-0963">Cytoplasm</keyword>
<keyword evidence="10" id="KW-0067">ATP-binding</keyword>
<evidence type="ECO:0000256" key="7">
    <source>
        <dbReference type="ARBA" id="ARBA00022598"/>
    </source>
</evidence>
<evidence type="ECO:0000256" key="9">
    <source>
        <dbReference type="ARBA" id="ARBA00022741"/>
    </source>
</evidence>
<dbReference type="InterPro" id="IPR002229">
    <property type="entry name" value="RhesusRHD"/>
</dbReference>
<comment type="subcellular location">
    <subcellularLocation>
        <location evidence="2">Cytoplasm</location>
    </subcellularLocation>
    <subcellularLocation>
        <location evidence="1">Membrane</location>
        <topology evidence="1">Multi-pass membrane protein</topology>
    </subcellularLocation>
</comment>
<dbReference type="SUPFAM" id="SSF55681">
    <property type="entry name" value="Class II aaRS and biotin synthetases"/>
    <property type="match status" value="1"/>
</dbReference>
<feature type="transmembrane region" description="Helical" evidence="18">
    <location>
        <begin position="81"/>
        <end position="100"/>
    </location>
</feature>
<dbReference type="SUPFAM" id="SSF111352">
    <property type="entry name" value="Ammonium transporter"/>
    <property type="match status" value="1"/>
</dbReference>
<dbReference type="Pfam" id="PF00152">
    <property type="entry name" value="tRNA-synt_2"/>
    <property type="match status" value="1"/>
</dbReference>
<dbReference type="Proteomes" id="UP001201812">
    <property type="component" value="Unassembled WGS sequence"/>
</dbReference>
<dbReference type="PANTHER" id="PTHR43450:SF1">
    <property type="entry name" value="ASPARTATE--TRNA LIGASE, CYTOPLASMIC"/>
    <property type="match status" value="1"/>
</dbReference>
<comment type="catalytic activity">
    <reaction evidence="16">
        <text>tRNA(Asp) + L-aspartate + ATP = L-aspartyl-tRNA(Asp) + AMP + diphosphate</text>
        <dbReference type="Rhea" id="RHEA:19649"/>
        <dbReference type="Rhea" id="RHEA-COMP:9660"/>
        <dbReference type="Rhea" id="RHEA-COMP:9678"/>
        <dbReference type="ChEBI" id="CHEBI:29991"/>
        <dbReference type="ChEBI" id="CHEBI:30616"/>
        <dbReference type="ChEBI" id="CHEBI:33019"/>
        <dbReference type="ChEBI" id="CHEBI:78442"/>
        <dbReference type="ChEBI" id="CHEBI:78516"/>
        <dbReference type="ChEBI" id="CHEBI:456215"/>
        <dbReference type="EC" id="6.1.1.12"/>
    </reaction>
</comment>
<evidence type="ECO:0000256" key="17">
    <source>
        <dbReference type="SAM" id="MobiDB-lite"/>
    </source>
</evidence>
<evidence type="ECO:0000256" key="10">
    <source>
        <dbReference type="ARBA" id="ARBA00022840"/>
    </source>
</evidence>
<dbReference type="Gene3D" id="2.40.50.140">
    <property type="entry name" value="Nucleic acid-binding proteins"/>
    <property type="match status" value="1"/>
</dbReference>